<dbReference type="InterPro" id="IPR003439">
    <property type="entry name" value="ABC_transporter-like_ATP-bd"/>
</dbReference>
<proteinExistence type="inferred from homology"/>
<sequence>MASIHAFRNAPAPGEPSTGRRRAGKLAIRGLSKSFGGSVVYDDFNLELPLGSFISIFGPNGCGKSTLINMISGLAPMDAGDALYDGRTTRETKISYVFQNYREALFPWMRAIDNIEYPLKVMGTPKAERRRRVEAVVAEFDVKFDLAAYPYALSGGQQQTISILRALVTEPEVLFLDEPFSALDYEMTLLMRQQLQKIFMKRRITTLLVSHDLEEAIELAEKLVLLTRRPTRVAEIVDVDLPWPRDSLVTTSEAFIALKRRCLETFWREVKAAP</sequence>
<keyword evidence="6" id="KW-0472">Membrane</keyword>
<evidence type="ECO:0000256" key="1">
    <source>
        <dbReference type="ARBA" id="ARBA00005417"/>
    </source>
</evidence>
<dbReference type="PANTHER" id="PTHR42788">
    <property type="entry name" value="TAURINE IMPORT ATP-BINDING PROTEIN-RELATED"/>
    <property type="match status" value="1"/>
</dbReference>
<keyword evidence="3" id="KW-1003">Cell membrane</keyword>
<evidence type="ECO:0000313" key="9">
    <source>
        <dbReference type="EMBL" id="GLK66515.1"/>
    </source>
</evidence>
<evidence type="ECO:0000256" key="6">
    <source>
        <dbReference type="ARBA" id="ARBA00023136"/>
    </source>
</evidence>
<dbReference type="PROSITE" id="PS50893">
    <property type="entry name" value="ABC_TRANSPORTER_2"/>
    <property type="match status" value="1"/>
</dbReference>
<dbReference type="Gene3D" id="3.40.50.300">
    <property type="entry name" value="P-loop containing nucleotide triphosphate hydrolases"/>
    <property type="match status" value="1"/>
</dbReference>
<reference evidence="9" key="2">
    <citation type="submission" date="2023-01" db="EMBL/GenBank/DDBJ databases">
        <authorList>
            <person name="Sun Q."/>
            <person name="Evtushenko L."/>
        </authorList>
    </citation>
    <scope>NUCLEOTIDE SEQUENCE</scope>
    <source>
        <strain evidence="9">VKM B-2347</strain>
    </source>
</reference>
<dbReference type="SMART" id="SM00382">
    <property type="entry name" value="AAA"/>
    <property type="match status" value="1"/>
</dbReference>
<evidence type="ECO:0000256" key="4">
    <source>
        <dbReference type="ARBA" id="ARBA00022741"/>
    </source>
</evidence>
<dbReference type="GO" id="GO:0016020">
    <property type="term" value="C:membrane"/>
    <property type="evidence" value="ECO:0007669"/>
    <property type="project" value="InterPro"/>
</dbReference>
<protein>
    <submittedName>
        <fullName evidence="9">ABC transporter ATP-binding protein</fullName>
    </submittedName>
</protein>
<dbReference type="RefSeq" id="WP_271166779.1">
    <property type="nucleotide sequence ID" value="NZ_BSFI01000001.1"/>
</dbReference>
<keyword evidence="2" id="KW-0813">Transport</keyword>
<dbReference type="InterPro" id="IPR027417">
    <property type="entry name" value="P-loop_NTPase"/>
</dbReference>
<keyword evidence="10" id="KW-1185">Reference proteome</keyword>
<evidence type="ECO:0000256" key="3">
    <source>
        <dbReference type="ARBA" id="ARBA00022475"/>
    </source>
</evidence>
<dbReference type="EMBL" id="BSFI01000001">
    <property type="protein sequence ID" value="GLK66515.1"/>
    <property type="molecule type" value="Genomic_DNA"/>
</dbReference>
<dbReference type="Pfam" id="PF00005">
    <property type="entry name" value="ABC_tran"/>
    <property type="match status" value="1"/>
</dbReference>
<dbReference type="CDD" id="cd03259">
    <property type="entry name" value="ABC_Carb_Solutes_like"/>
    <property type="match status" value="1"/>
</dbReference>
<dbReference type="InterPro" id="IPR003593">
    <property type="entry name" value="AAA+_ATPase"/>
</dbReference>
<keyword evidence="5 9" id="KW-0067">ATP-binding</keyword>
<dbReference type="SUPFAM" id="SSF52540">
    <property type="entry name" value="P-loop containing nucleoside triphosphate hydrolases"/>
    <property type="match status" value="1"/>
</dbReference>
<comment type="similarity">
    <text evidence="1">Belongs to the ABC transporter superfamily.</text>
</comment>
<evidence type="ECO:0000256" key="7">
    <source>
        <dbReference type="SAM" id="MobiDB-lite"/>
    </source>
</evidence>
<keyword evidence="4" id="KW-0547">Nucleotide-binding</keyword>
<gene>
    <name evidence="9" type="ORF">GCM10008179_01530</name>
</gene>
<evidence type="ECO:0000256" key="2">
    <source>
        <dbReference type="ARBA" id="ARBA00022448"/>
    </source>
</evidence>
<evidence type="ECO:0000256" key="5">
    <source>
        <dbReference type="ARBA" id="ARBA00022840"/>
    </source>
</evidence>
<reference evidence="9" key="1">
    <citation type="journal article" date="2014" name="Int. J. Syst. Evol. Microbiol.">
        <title>Complete genome sequence of Corynebacterium casei LMG S-19264T (=DSM 44701T), isolated from a smear-ripened cheese.</title>
        <authorList>
            <consortium name="US DOE Joint Genome Institute (JGI-PGF)"/>
            <person name="Walter F."/>
            <person name="Albersmeier A."/>
            <person name="Kalinowski J."/>
            <person name="Ruckert C."/>
        </authorList>
    </citation>
    <scope>NUCLEOTIDE SEQUENCE</scope>
    <source>
        <strain evidence="9">VKM B-2347</strain>
    </source>
</reference>
<dbReference type="AlphaFoldDB" id="A0A9W6IZK2"/>
<dbReference type="PANTHER" id="PTHR42788:SF13">
    <property type="entry name" value="ALIPHATIC SULFONATES IMPORT ATP-BINDING PROTEIN SSUB"/>
    <property type="match status" value="1"/>
</dbReference>
<dbReference type="Proteomes" id="UP001143372">
    <property type="component" value="Unassembled WGS sequence"/>
</dbReference>
<dbReference type="GO" id="GO:0005524">
    <property type="term" value="F:ATP binding"/>
    <property type="evidence" value="ECO:0007669"/>
    <property type="project" value="UniProtKB-KW"/>
</dbReference>
<comment type="caution">
    <text evidence="9">The sequence shown here is derived from an EMBL/GenBank/DDBJ whole genome shotgun (WGS) entry which is preliminary data.</text>
</comment>
<name>A0A9W6IZK2_9HYPH</name>
<feature type="domain" description="ABC transporter" evidence="8">
    <location>
        <begin position="26"/>
        <end position="253"/>
    </location>
</feature>
<dbReference type="InterPro" id="IPR050166">
    <property type="entry name" value="ABC_transporter_ATP-bind"/>
</dbReference>
<feature type="region of interest" description="Disordered" evidence="7">
    <location>
        <begin position="1"/>
        <end position="22"/>
    </location>
</feature>
<accession>A0A9W6IZK2</accession>
<evidence type="ECO:0000313" key="10">
    <source>
        <dbReference type="Proteomes" id="UP001143372"/>
    </source>
</evidence>
<dbReference type="InterPro" id="IPR015853">
    <property type="entry name" value="ABC_transpr_FbpC"/>
</dbReference>
<evidence type="ECO:0000259" key="8">
    <source>
        <dbReference type="PROSITE" id="PS50893"/>
    </source>
</evidence>
<dbReference type="GO" id="GO:0015408">
    <property type="term" value="F:ABC-type ferric iron transporter activity"/>
    <property type="evidence" value="ECO:0007669"/>
    <property type="project" value="InterPro"/>
</dbReference>
<organism evidence="9 10">
    <name type="scientific">Hansschlegelia plantiphila</name>
    <dbReference type="NCBI Taxonomy" id="374655"/>
    <lineage>
        <taxon>Bacteria</taxon>
        <taxon>Pseudomonadati</taxon>
        <taxon>Pseudomonadota</taxon>
        <taxon>Alphaproteobacteria</taxon>
        <taxon>Hyphomicrobiales</taxon>
        <taxon>Methylopilaceae</taxon>
        <taxon>Hansschlegelia</taxon>
    </lineage>
</organism>
<dbReference type="GO" id="GO:0016887">
    <property type="term" value="F:ATP hydrolysis activity"/>
    <property type="evidence" value="ECO:0007669"/>
    <property type="project" value="InterPro"/>
</dbReference>